<keyword evidence="4" id="KW-1185">Reference proteome</keyword>
<dbReference type="InterPro" id="IPR024752">
    <property type="entry name" value="Myb/SANT-like_dom"/>
</dbReference>
<reference evidence="3" key="1">
    <citation type="journal article" date="2023" name="PhytoFront">
        <title>Draft Genome Resources of Seven Strains of Tilletia horrida, Causal Agent of Kernel Smut of Rice.</title>
        <authorList>
            <person name="Khanal S."/>
            <person name="Antony Babu S."/>
            <person name="Zhou X.G."/>
        </authorList>
    </citation>
    <scope>NUCLEOTIDE SEQUENCE</scope>
    <source>
        <strain evidence="3">TX3</strain>
    </source>
</reference>
<dbReference type="Proteomes" id="UP001176521">
    <property type="component" value="Unassembled WGS sequence"/>
</dbReference>
<gene>
    <name evidence="3" type="ORF">OC842_007551</name>
</gene>
<sequence length="203" mass="22295">MTGGAPAPPPGEERQSPEAEEALAPTEAEGAKGVEKVIWLKEEEEILLDVLEEAKASGTGGDNGFKAVTYREVATALAKRDGMKPIKAKAKAKDVKVIENHWKIMKGNWREVRNIVAQSGFGWHADEDRVEAETAVWESYVEKNPKAKKWRKRSLWYYTRVDELCAEAVASGEFAVDPALGISAEKGQDSDHEAGSEADDEKV</sequence>
<evidence type="ECO:0000313" key="4">
    <source>
        <dbReference type="Proteomes" id="UP001176521"/>
    </source>
</evidence>
<dbReference type="EMBL" id="JAPDMQ010001075">
    <property type="protein sequence ID" value="KAK0519125.1"/>
    <property type="molecule type" value="Genomic_DNA"/>
</dbReference>
<feature type="compositionally biased region" description="Pro residues" evidence="1">
    <location>
        <begin position="1"/>
        <end position="10"/>
    </location>
</feature>
<dbReference type="Pfam" id="PF12776">
    <property type="entry name" value="Myb_DNA-bind_3"/>
    <property type="match status" value="1"/>
</dbReference>
<protein>
    <recommendedName>
        <fullName evidence="2">Myb/SANT-like domain-containing protein</fullName>
    </recommendedName>
</protein>
<dbReference type="PANTHER" id="PTHR46929:SF3">
    <property type="entry name" value="MYB_SANT-LIKE DOMAIN-CONTAINING PROTEIN"/>
    <property type="match status" value="1"/>
</dbReference>
<feature type="domain" description="Myb/SANT-like" evidence="2">
    <location>
        <begin position="39"/>
        <end position="140"/>
    </location>
</feature>
<accession>A0AAN6G616</accession>
<feature type="region of interest" description="Disordered" evidence="1">
    <location>
        <begin position="1"/>
        <end position="31"/>
    </location>
</feature>
<comment type="caution">
    <text evidence="3">The sequence shown here is derived from an EMBL/GenBank/DDBJ whole genome shotgun (WGS) entry which is preliminary data.</text>
</comment>
<evidence type="ECO:0000259" key="2">
    <source>
        <dbReference type="Pfam" id="PF12776"/>
    </source>
</evidence>
<dbReference type="AlphaFoldDB" id="A0AAN6G616"/>
<feature type="region of interest" description="Disordered" evidence="1">
    <location>
        <begin position="182"/>
        <end position="203"/>
    </location>
</feature>
<evidence type="ECO:0000313" key="3">
    <source>
        <dbReference type="EMBL" id="KAK0519125.1"/>
    </source>
</evidence>
<name>A0AAN6G616_9BASI</name>
<organism evidence="3 4">
    <name type="scientific">Tilletia horrida</name>
    <dbReference type="NCBI Taxonomy" id="155126"/>
    <lineage>
        <taxon>Eukaryota</taxon>
        <taxon>Fungi</taxon>
        <taxon>Dikarya</taxon>
        <taxon>Basidiomycota</taxon>
        <taxon>Ustilaginomycotina</taxon>
        <taxon>Exobasidiomycetes</taxon>
        <taxon>Tilletiales</taxon>
        <taxon>Tilletiaceae</taxon>
        <taxon>Tilletia</taxon>
    </lineage>
</organism>
<dbReference type="PANTHER" id="PTHR46929">
    <property type="entry name" value="EXPRESSED PROTEIN"/>
    <property type="match status" value="1"/>
</dbReference>
<feature type="compositionally biased region" description="Basic and acidic residues" evidence="1">
    <location>
        <begin position="186"/>
        <end position="203"/>
    </location>
</feature>
<evidence type="ECO:0000256" key="1">
    <source>
        <dbReference type="SAM" id="MobiDB-lite"/>
    </source>
</evidence>
<proteinExistence type="predicted"/>